<name>W9YMC2_9EURO</name>
<organism evidence="4 5">
    <name type="scientific">Capronia coronata CBS 617.96</name>
    <dbReference type="NCBI Taxonomy" id="1182541"/>
    <lineage>
        <taxon>Eukaryota</taxon>
        <taxon>Fungi</taxon>
        <taxon>Dikarya</taxon>
        <taxon>Ascomycota</taxon>
        <taxon>Pezizomycotina</taxon>
        <taxon>Eurotiomycetes</taxon>
        <taxon>Chaetothyriomycetidae</taxon>
        <taxon>Chaetothyriales</taxon>
        <taxon>Herpotrichiellaceae</taxon>
        <taxon>Capronia</taxon>
    </lineage>
</organism>
<feature type="region of interest" description="Disordered" evidence="1">
    <location>
        <begin position="308"/>
        <end position="336"/>
    </location>
</feature>
<comment type="caution">
    <text evidence="4">The sequence shown here is derived from an EMBL/GenBank/DDBJ whole genome shotgun (WGS) entry which is preliminary data.</text>
</comment>
<dbReference type="InterPro" id="IPR057559">
    <property type="entry name" value="SAM_6"/>
</dbReference>
<dbReference type="OrthoDB" id="3647246at2759"/>
<feature type="domain" description="DUF7102" evidence="2">
    <location>
        <begin position="685"/>
        <end position="855"/>
    </location>
</feature>
<evidence type="ECO:0000256" key="1">
    <source>
        <dbReference type="SAM" id="MobiDB-lite"/>
    </source>
</evidence>
<keyword evidence="5" id="KW-1185">Reference proteome</keyword>
<accession>W9YMC2</accession>
<gene>
    <name evidence="4" type="ORF">A1O1_02465</name>
</gene>
<sequence length="949" mass="104955">MSIPSVLQYARFHGLATDHASEDILHYLRHVPNPTAQCSKEDDGALLEPDYSKYAEGLDEPKMQLGRQAAVLLVESITDPRPTIQWSDFLPNPFRWRRMKVEEPLLATDHDLDVAGFKRDTAGCSVLGRLLENVPQSNTISDELYEDEWNYIQACRSLKDIQKTLDCEKVHATREALRHLAETQRVALTKDEREVLLGKEIHKKPQLRPSSPPLMLEDLSTECPSASPSDTEAQALPAEEVVLDEQLSDLDSLMEEDWSSLSNNDGSSCASPTQMPMSFRGTPNVEVHNGAALRESSSDHERLCLTTSRASSHHEEQDRGTTTTPATPIKQGFSPEQKIESLIDRKAIQARRNPFSPIDDISSLSQVSGCRSEDEEFGLELDDDIDIEDLIFAERANEEMECRLKQEMISLPEACIRVPVPQLDMTLDRAPDHVSRPDIIASHLDSVRFASADLISLEENTTLEPCAVPCHHLGSDLNEKIEGSGTLLETVKAPQDIIRSEQMLWKQPGLRILDETEDSDDEIEEDADLVSIIAQSPKPYTPQKRPGSDEPSIFPSPMKKVLVSNDSATNTPIVKSKPSNLTSFFSASSALDTFLDLRGSKFRAVKQPCPLGMDELPNDPIEATQLQEESDSRAAPSTTPGPACSEDDDGYEGAARILVPATPVSAILQASKTELSPIKSLEWRRTVVVDMAMLRTHGPLLSYLERQGAEQLTLIYRDLNPTQARDTRGPIGGPDIILNPRGGLIFSSLQALNQKSLPGQDGSTKQSLVQSRIVGLLSEYDHVFVLISGLNAHGSFLQTTADTIARFTGFCSSLTSGKSQRVTPLWVQSEPGSHSQNPTLHRMIWQLISGHGFPTSPPNEGSIGGQNTVTLIHDETLWELFLRKAGLNAMAAQVVLRTLHRPNSDESRADKGWGLRRLVQMKAEERIGMFSEILGESMTKRMNAMIDTQ</sequence>
<dbReference type="eggNOG" id="ENOG502RXCE">
    <property type="taxonomic scope" value="Eukaryota"/>
</dbReference>
<dbReference type="Proteomes" id="UP000019484">
    <property type="component" value="Unassembled WGS sequence"/>
</dbReference>
<feature type="region of interest" description="Disordered" evidence="1">
    <location>
        <begin position="625"/>
        <end position="650"/>
    </location>
</feature>
<feature type="domain" description="SAM-like" evidence="3">
    <location>
        <begin position="872"/>
        <end position="946"/>
    </location>
</feature>
<protein>
    <submittedName>
        <fullName evidence="4">Uncharacterized protein</fullName>
    </submittedName>
</protein>
<dbReference type="RefSeq" id="XP_007721566.1">
    <property type="nucleotide sequence ID" value="XM_007723376.1"/>
</dbReference>
<dbReference type="Pfam" id="PF23395">
    <property type="entry name" value="SAM_6"/>
    <property type="match status" value="1"/>
</dbReference>
<feature type="region of interest" description="Disordered" evidence="1">
    <location>
        <begin position="536"/>
        <end position="555"/>
    </location>
</feature>
<proteinExistence type="predicted"/>
<evidence type="ECO:0000259" key="2">
    <source>
        <dbReference type="Pfam" id="PF23394"/>
    </source>
</evidence>
<dbReference type="HOGENOM" id="CLU_005396_1_0_1"/>
<evidence type="ECO:0000259" key="3">
    <source>
        <dbReference type="Pfam" id="PF23395"/>
    </source>
</evidence>
<evidence type="ECO:0000313" key="5">
    <source>
        <dbReference type="Proteomes" id="UP000019484"/>
    </source>
</evidence>
<reference evidence="4 5" key="1">
    <citation type="submission" date="2013-03" db="EMBL/GenBank/DDBJ databases">
        <title>The Genome Sequence of Capronia coronata CBS 617.96.</title>
        <authorList>
            <consortium name="The Broad Institute Genomics Platform"/>
            <person name="Cuomo C."/>
            <person name="de Hoog S."/>
            <person name="Gorbushina A."/>
            <person name="Walker B."/>
            <person name="Young S.K."/>
            <person name="Zeng Q."/>
            <person name="Gargeya S."/>
            <person name="Fitzgerald M."/>
            <person name="Haas B."/>
            <person name="Abouelleil A."/>
            <person name="Allen A.W."/>
            <person name="Alvarado L."/>
            <person name="Arachchi H.M."/>
            <person name="Berlin A.M."/>
            <person name="Chapman S.B."/>
            <person name="Gainer-Dewar J."/>
            <person name="Goldberg J."/>
            <person name="Griggs A."/>
            <person name="Gujja S."/>
            <person name="Hansen M."/>
            <person name="Howarth C."/>
            <person name="Imamovic A."/>
            <person name="Ireland A."/>
            <person name="Larimer J."/>
            <person name="McCowan C."/>
            <person name="Murphy C."/>
            <person name="Pearson M."/>
            <person name="Poon T.W."/>
            <person name="Priest M."/>
            <person name="Roberts A."/>
            <person name="Saif S."/>
            <person name="Shea T."/>
            <person name="Sisk P."/>
            <person name="Sykes S."/>
            <person name="Wortman J."/>
            <person name="Nusbaum C."/>
            <person name="Birren B."/>
        </authorList>
    </citation>
    <scope>NUCLEOTIDE SEQUENCE [LARGE SCALE GENOMIC DNA]</scope>
    <source>
        <strain evidence="4 5">CBS 617.96</strain>
    </source>
</reference>
<evidence type="ECO:0000313" key="4">
    <source>
        <dbReference type="EMBL" id="EXJ94072.1"/>
    </source>
</evidence>
<dbReference type="InterPro" id="IPR055528">
    <property type="entry name" value="DUF7102"/>
</dbReference>
<dbReference type="Pfam" id="PF23394">
    <property type="entry name" value="DUF7102"/>
    <property type="match status" value="1"/>
</dbReference>
<dbReference type="EMBL" id="AMWN01000002">
    <property type="protein sequence ID" value="EXJ94072.1"/>
    <property type="molecule type" value="Genomic_DNA"/>
</dbReference>
<dbReference type="AlphaFoldDB" id="W9YMC2"/>
<dbReference type="GeneID" id="19157365"/>